<sequence>MRNRFYWHGEGKQGGPLSSIDEVRKTLVETERRGSFRAIRMLNDTPVSVEDVRIE</sequence>
<proteinExistence type="predicted"/>
<dbReference type="EMBL" id="LR796765">
    <property type="protein sequence ID" value="CAB4164430.1"/>
    <property type="molecule type" value="Genomic_DNA"/>
</dbReference>
<reference evidence="1" key="1">
    <citation type="submission" date="2020-04" db="EMBL/GenBank/DDBJ databases">
        <authorList>
            <person name="Chiriac C."/>
            <person name="Salcher M."/>
            <person name="Ghai R."/>
            <person name="Kavagutti S V."/>
        </authorList>
    </citation>
    <scope>NUCLEOTIDE SEQUENCE</scope>
</reference>
<protein>
    <submittedName>
        <fullName evidence="1">Uncharacterized protein</fullName>
    </submittedName>
</protein>
<name>A0A6J5NXN9_9CAUD</name>
<organism evidence="1">
    <name type="scientific">uncultured Caudovirales phage</name>
    <dbReference type="NCBI Taxonomy" id="2100421"/>
    <lineage>
        <taxon>Viruses</taxon>
        <taxon>Duplodnaviria</taxon>
        <taxon>Heunggongvirae</taxon>
        <taxon>Uroviricota</taxon>
        <taxon>Caudoviricetes</taxon>
        <taxon>Peduoviridae</taxon>
        <taxon>Maltschvirus</taxon>
        <taxon>Maltschvirus maltsch</taxon>
    </lineage>
</organism>
<evidence type="ECO:0000313" key="1">
    <source>
        <dbReference type="EMBL" id="CAB4164430.1"/>
    </source>
</evidence>
<gene>
    <name evidence="1" type="ORF">UFOVP826_36</name>
</gene>
<accession>A0A6J5NXN9</accession>